<gene>
    <name evidence="1" type="ORF">ACFPIH_54840</name>
</gene>
<evidence type="ECO:0000313" key="2">
    <source>
        <dbReference type="Proteomes" id="UP001595839"/>
    </source>
</evidence>
<accession>A0ABV9BBP9</accession>
<comment type="caution">
    <text evidence="1">The sequence shown here is derived from an EMBL/GenBank/DDBJ whole genome shotgun (WGS) entry which is preliminary data.</text>
</comment>
<reference evidence="2" key="1">
    <citation type="journal article" date="2019" name="Int. J. Syst. Evol. Microbiol.">
        <title>The Global Catalogue of Microorganisms (GCM) 10K type strain sequencing project: providing services to taxonomists for standard genome sequencing and annotation.</title>
        <authorList>
            <consortium name="The Broad Institute Genomics Platform"/>
            <consortium name="The Broad Institute Genome Sequencing Center for Infectious Disease"/>
            <person name="Wu L."/>
            <person name="Ma J."/>
        </authorList>
    </citation>
    <scope>NUCLEOTIDE SEQUENCE [LARGE SCALE GENOMIC DNA]</scope>
    <source>
        <strain evidence="2">CGMCC 4.7177</strain>
    </source>
</reference>
<proteinExistence type="predicted"/>
<protein>
    <submittedName>
        <fullName evidence="1">ATP-binding protein</fullName>
    </submittedName>
</protein>
<organism evidence="1 2">
    <name type="scientific">Streptomyces vulcanius</name>
    <dbReference type="NCBI Taxonomy" id="1441876"/>
    <lineage>
        <taxon>Bacteria</taxon>
        <taxon>Bacillati</taxon>
        <taxon>Actinomycetota</taxon>
        <taxon>Actinomycetes</taxon>
        <taxon>Kitasatosporales</taxon>
        <taxon>Streptomycetaceae</taxon>
        <taxon>Streptomyces</taxon>
    </lineage>
</organism>
<evidence type="ECO:0000313" key="1">
    <source>
        <dbReference type="EMBL" id="MFC4508368.1"/>
    </source>
</evidence>
<dbReference type="EMBL" id="JBHSFK010000077">
    <property type="protein sequence ID" value="MFC4508368.1"/>
    <property type="molecule type" value="Genomic_DNA"/>
</dbReference>
<keyword evidence="1" id="KW-0547">Nucleotide-binding</keyword>
<name>A0ABV9BBP9_9ACTN</name>
<keyword evidence="2" id="KW-1185">Reference proteome</keyword>
<feature type="non-terminal residue" evidence="1">
    <location>
        <position position="1"/>
    </location>
</feature>
<keyword evidence="1" id="KW-0067">ATP-binding</keyword>
<dbReference type="Proteomes" id="UP001595839">
    <property type="component" value="Unassembled WGS sequence"/>
</dbReference>
<dbReference type="GO" id="GO:0005524">
    <property type="term" value="F:ATP binding"/>
    <property type="evidence" value="ECO:0007669"/>
    <property type="project" value="UniProtKB-KW"/>
</dbReference>
<sequence length="97" mass="10478">IDFPVPDSTQRLALWHRCLAPLLPGAGDLDLPFCAGSFELAGGNIRSIAVTAAYLTAEAGSPLTMRQLIHAVQREYQKLGRLTLASEFGPYVDLLIP</sequence>